<dbReference type="GO" id="GO:0043139">
    <property type="term" value="F:5'-3' DNA helicase activity"/>
    <property type="evidence" value="ECO:0007669"/>
    <property type="project" value="UniProtKB-UniRule"/>
</dbReference>
<evidence type="ECO:0000259" key="12">
    <source>
        <dbReference type="Pfam" id="PF13538"/>
    </source>
</evidence>
<proteinExistence type="inferred from homology"/>
<dbReference type="GO" id="GO:0005524">
    <property type="term" value="F:ATP binding"/>
    <property type="evidence" value="ECO:0007669"/>
    <property type="project" value="UniProtKB-UniRule"/>
</dbReference>
<keyword evidence="4 11" id="KW-0378">Hydrolase</keyword>
<protein>
    <recommendedName>
        <fullName evidence="11">RecBCD enzyme subunit RecD</fullName>
        <ecNumber evidence="11">5.6.2.3</ecNumber>
    </recommendedName>
    <alternativeName>
        <fullName evidence="11">DNA 5'-3' helicase subunit RecD</fullName>
    </alternativeName>
    <alternativeName>
        <fullName evidence="11">Exonuclease V subunit RecD</fullName>
        <shortName evidence="11">ExoV subunit RecD</shortName>
    </alternativeName>
    <alternativeName>
        <fullName evidence="11">Helicase/nuclease RecBCD subunit RecD</fullName>
    </alternativeName>
</protein>
<comment type="subunit">
    <text evidence="11">Heterotrimer of RecB, RecC and RecD. All subunits contribute to DNA-binding.</text>
</comment>
<dbReference type="InterPro" id="IPR027785">
    <property type="entry name" value="UvrD-like_helicase_C"/>
</dbReference>
<dbReference type="HAMAP" id="MF_01487">
    <property type="entry name" value="RecD"/>
    <property type="match status" value="1"/>
</dbReference>
<evidence type="ECO:0000256" key="5">
    <source>
        <dbReference type="ARBA" id="ARBA00022806"/>
    </source>
</evidence>
<dbReference type="GO" id="GO:0000724">
    <property type="term" value="P:double-strand break repair via homologous recombination"/>
    <property type="evidence" value="ECO:0007669"/>
    <property type="project" value="UniProtKB-UniRule"/>
</dbReference>
<evidence type="ECO:0000256" key="2">
    <source>
        <dbReference type="ARBA" id="ARBA00022741"/>
    </source>
</evidence>
<keyword evidence="6 11" id="KW-0269">Exonuclease</keyword>
<evidence type="ECO:0000259" key="13">
    <source>
        <dbReference type="Pfam" id="PF21185"/>
    </source>
</evidence>
<evidence type="ECO:0000256" key="4">
    <source>
        <dbReference type="ARBA" id="ARBA00022801"/>
    </source>
</evidence>
<evidence type="ECO:0000256" key="1">
    <source>
        <dbReference type="ARBA" id="ARBA00022722"/>
    </source>
</evidence>
<dbReference type="OrthoDB" id="9803432at2"/>
<dbReference type="GO" id="GO:0008854">
    <property type="term" value="F:exodeoxyribonuclease V activity"/>
    <property type="evidence" value="ECO:0007669"/>
    <property type="project" value="InterPro"/>
</dbReference>
<feature type="domain" description="UvrD-like helicase C-terminal" evidence="12">
    <location>
        <begin position="536"/>
        <end position="581"/>
    </location>
</feature>
<keyword evidence="3 11" id="KW-0227">DNA damage</keyword>
<dbReference type="GO" id="GO:0003677">
    <property type="term" value="F:DNA binding"/>
    <property type="evidence" value="ECO:0007669"/>
    <property type="project" value="UniProtKB-UniRule"/>
</dbReference>
<comment type="miscellaneous">
    <text evidence="11">In the RecBCD complex, RecB has a slow 3'-5' helicase, an exonuclease activity and loads RecA onto ssDNA, RecD has a fast 5'-3' helicase activity, while RecC stimulates the ATPase and processivity of the RecB helicase and contributes to recognition of the Chi site.</text>
</comment>
<keyword evidence="10 11" id="KW-0413">Isomerase</keyword>
<dbReference type="AlphaFoldDB" id="A0A4D6YIZ6"/>
<evidence type="ECO:0000313" key="14">
    <source>
        <dbReference type="EMBL" id="QCI25648.1"/>
    </source>
</evidence>
<dbReference type="EMBL" id="CP034855">
    <property type="protein sequence ID" value="QCI25648.1"/>
    <property type="molecule type" value="Genomic_DNA"/>
</dbReference>
<dbReference type="GO" id="GO:0017116">
    <property type="term" value="F:single-stranded DNA helicase activity"/>
    <property type="evidence" value="ECO:0007669"/>
    <property type="project" value="TreeGrafter"/>
</dbReference>
<evidence type="ECO:0000256" key="11">
    <source>
        <dbReference type="HAMAP-Rule" id="MF_01487"/>
    </source>
</evidence>
<evidence type="ECO:0000256" key="8">
    <source>
        <dbReference type="ARBA" id="ARBA00023125"/>
    </source>
</evidence>
<keyword evidence="2 11" id="KW-0547">Nucleotide-binding</keyword>
<dbReference type="InterPro" id="IPR041851">
    <property type="entry name" value="RecD_N_sf"/>
</dbReference>
<dbReference type="Pfam" id="PF13538">
    <property type="entry name" value="UvrD_C_2"/>
    <property type="match status" value="1"/>
</dbReference>
<comment type="function">
    <text evidence="11">A helicase/nuclease that prepares dsDNA breaks (DSB) for recombinational DNA repair. Binds to DSBs and unwinds DNA via a highly rapid and processive ATP-dependent bidirectional helicase activity. Unwinds dsDNA until it encounters a Chi (crossover hotspot instigator) sequence from the 3' direction. Cuts ssDNA a few nucleotides 3' to the Chi site. The properties and activities of the enzyme are changed at Chi. The Chi-altered holoenzyme produces a long 3'-ssDNA overhang and facilitates RecA-binding to the ssDNA for homologous DNA recombination and repair. Holoenzyme degrades any linearized DNA that is unable to undergo homologous recombination. In the holoenzyme this subunit has ssDNA-dependent ATPase and 5'-3' helicase activity. When added to pre-assembled RecBC greatly stimulates nuclease activity and augments holoenzyme processivity. Negatively regulates the RecA-loading ability of RecBCD.</text>
</comment>
<reference evidence="14 15" key="1">
    <citation type="submission" date="2018-12" db="EMBL/GenBank/DDBJ databases">
        <authorList>
            <person name="Chong R.A."/>
        </authorList>
    </citation>
    <scope>NUCLEOTIDE SEQUENCE [LARGE SCALE GENOMIC DNA]</scope>
    <source>
        <strain evidence="14 15">Sav</strain>
    </source>
</reference>
<sequence>MIILLKKILKLKIIRPIDFYFSQFIAKKNIIVMLVAACTSYENSKGHIFLPIQYFEKNYFFSSSDKKLINNILNILQKKINWTIELLKHESVSDGSTSTPLVLYDDKIYLYKMWASEKKILHYLNINNKKQRINQEKCSQILDNLFPSKVINYQKIAVALTLINRITFIVGGPGTGKTTTVLKVIIALIKSSKKSIKIQLSAPTGKATTRLTEIIKNNIFDVYCSQTEKHSIPSKAITIHQLLGIQKISQKNFFNKNNLLDVDVLIIDEISMVDILMMEKILLSIPKNTKLIFIGDHNQLCPIESCSVLRKICHYANDGYSLKTIINIEKLTQYKLLKKTNKKSTTFISNSICVLKKNHRFHKNSGIYILSNAICNNKIKIITKLFKNLIKNVFFYETNSSKKYEKMIKNISLNYKHFWNKIQKKEKIQKIIKAFQTYQVLCVLHDGLFGVNFLNKKLEEHMYKKNIKKYFLVNGQEWYVGKPIMITRNNRYLNISNGDIGITNISKNGVLQVSFLKENNTVNNIPVKILRNYNTAWAITVHKAQGSEFINTALILPNFNAQVLNKDILYTGITRCREKLSIFSDKEIFINTALKGKDKTIYQ</sequence>
<dbReference type="PANTHER" id="PTHR43788">
    <property type="entry name" value="DNA2/NAM7 HELICASE FAMILY MEMBER"/>
    <property type="match status" value="1"/>
</dbReference>
<dbReference type="Pfam" id="PF13245">
    <property type="entry name" value="AAA_19"/>
    <property type="match status" value="1"/>
</dbReference>
<gene>
    <name evidence="11 14" type="primary">recD</name>
    <name evidence="14" type="ORF">D9V77_02265</name>
</gene>
<keyword evidence="9 11" id="KW-0234">DNA repair</keyword>
<accession>A0A4D6YIZ6</accession>
<comment type="catalytic activity">
    <reaction evidence="11">
        <text>ATP + H2O = ADP + phosphate + H(+)</text>
        <dbReference type="Rhea" id="RHEA:13065"/>
        <dbReference type="ChEBI" id="CHEBI:15377"/>
        <dbReference type="ChEBI" id="CHEBI:15378"/>
        <dbReference type="ChEBI" id="CHEBI:30616"/>
        <dbReference type="ChEBI" id="CHEBI:43474"/>
        <dbReference type="ChEBI" id="CHEBI:456216"/>
        <dbReference type="EC" id="5.6.2.3"/>
    </reaction>
</comment>
<dbReference type="RefSeq" id="WP_158338679.1">
    <property type="nucleotide sequence ID" value="NZ_CP034855.1"/>
</dbReference>
<evidence type="ECO:0000256" key="7">
    <source>
        <dbReference type="ARBA" id="ARBA00022840"/>
    </source>
</evidence>
<dbReference type="InterPro" id="IPR006344">
    <property type="entry name" value="RecD"/>
</dbReference>
<dbReference type="CDD" id="cd18809">
    <property type="entry name" value="SF1_C_RecD"/>
    <property type="match status" value="1"/>
</dbReference>
<feature type="binding site" evidence="11">
    <location>
        <begin position="171"/>
        <end position="178"/>
    </location>
    <ligand>
        <name>ATP</name>
        <dbReference type="ChEBI" id="CHEBI:30616"/>
    </ligand>
</feature>
<dbReference type="Proteomes" id="UP000298585">
    <property type="component" value="Chromosome"/>
</dbReference>
<dbReference type="NCBIfam" id="TIGR01447">
    <property type="entry name" value="recD"/>
    <property type="match status" value="1"/>
</dbReference>
<comment type="similarity">
    <text evidence="11">Belongs to the RecD family.</text>
</comment>
<dbReference type="InterPro" id="IPR049550">
    <property type="entry name" value="RecD_N"/>
</dbReference>
<keyword evidence="8 11" id="KW-0238">DNA-binding</keyword>
<evidence type="ECO:0000256" key="3">
    <source>
        <dbReference type="ARBA" id="ARBA00022763"/>
    </source>
</evidence>
<dbReference type="PANTHER" id="PTHR43788:SF6">
    <property type="entry name" value="DNA HELICASE B"/>
    <property type="match status" value="1"/>
</dbReference>
<keyword evidence="7 11" id="KW-0067">ATP-binding</keyword>
<evidence type="ECO:0000256" key="6">
    <source>
        <dbReference type="ARBA" id="ARBA00022839"/>
    </source>
</evidence>
<name>A0A4D6YIZ6_9GAMM</name>
<dbReference type="GO" id="GO:0016887">
    <property type="term" value="F:ATP hydrolysis activity"/>
    <property type="evidence" value="ECO:0007669"/>
    <property type="project" value="RHEA"/>
</dbReference>
<feature type="domain" description="RecBCD enzyme subunit RecD N-terminal" evidence="13">
    <location>
        <begin position="11"/>
        <end position="109"/>
    </location>
</feature>
<dbReference type="GO" id="GO:0009338">
    <property type="term" value="C:exodeoxyribonuclease V complex"/>
    <property type="evidence" value="ECO:0007669"/>
    <property type="project" value="InterPro"/>
</dbReference>
<evidence type="ECO:0000256" key="9">
    <source>
        <dbReference type="ARBA" id="ARBA00023204"/>
    </source>
</evidence>
<dbReference type="InterPro" id="IPR027417">
    <property type="entry name" value="P-loop_NTPase"/>
</dbReference>
<reference evidence="14 15" key="2">
    <citation type="submission" date="2019-05" db="EMBL/GenBank/DDBJ databases">
        <title>Genome evolution of the obligate endosymbiont Buchnera aphidicola.</title>
        <authorList>
            <person name="Moran N.A."/>
        </authorList>
    </citation>
    <scope>NUCLEOTIDE SEQUENCE [LARGE SCALE GENOMIC DNA]</scope>
    <source>
        <strain evidence="14 15">Sav</strain>
    </source>
</reference>
<keyword evidence="5 11" id="KW-0347">Helicase</keyword>
<dbReference type="InterPro" id="IPR050534">
    <property type="entry name" value="Coronavir_polyprotein_1ab"/>
</dbReference>
<organism evidence="14 15">
    <name type="scientific">Buchnera aphidicola</name>
    <name type="common">Sitobion avenae</name>
    <dbReference type="NCBI Taxonomy" id="571428"/>
    <lineage>
        <taxon>Bacteria</taxon>
        <taxon>Pseudomonadati</taxon>
        <taxon>Pseudomonadota</taxon>
        <taxon>Gammaproteobacteria</taxon>
        <taxon>Enterobacterales</taxon>
        <taxon>Erwiniaceae</taxon>
        <taxon>Buchnera</taxon>
    </lineage>
</organism>
<dbReference type="Gene3D" id="3.40.50.300">
    <property type="entry name" value="P-loop containing nucleotide triphosphate hydrolases"/>
    <property type="match status" value="3"/>
</dbReference>
<dbReference type="SUPFAM" id="SSF52540">
    <property type="entry name" value="P-loop containing nucleoside triphosphate hydrolases"/>
    <property type="match status" value="2"/>
</dbReference>
<keyword evidence="1 11" id="KW-0540">Nuclease</keyword>
<dbReference type="CDD" id="cd17933">
    <property type="entry name" value="DEXSc_RecD-like"/>
    <property type="match status" value="1"/>
</dbReference>
<dbReference type="Pfam" id="PF21185">
    <property type="entry name" value="RecD_N"/>
    <property type="match status" value="1"/>
</dbReference>
<evidence type="ECO:0000256" key="10">
    <source>
        <dbReference type="ARBA" id="ARBA00023235"/>
    </source>
</evidence>
<dbReference type="EC" id="5.6.2.3" evidence="11"/>
<evidence type="ECO:0000313" key="15">
    <source>
        <dbReference type="Proteomes" id="UP000298585"/>
    </source>
</evidence>
<dbReference type="Gene3D" id="1.10.10.1020">
    <property type="entry name" value="RecBCD complex, subunit RecD, N-terminal domain"/>
    <property type="match status" value="1"/>
</dbReference>